<feature type="transmembrane region" description="Helical" evidence="1">
    <location>
        <begin position="61"/>
        <end position="82"/>
    </location>
</feature>
<sequence>MNNKIKKIIRYRHGNNSFYKIDHCLKISRIKIKEIINQKKIDGGTEYLIEYDYGLNLINPLSWVFIVIAILGGIIEVGKTIIDDLKMTTYKEQIRIKDKE</sequence>
<reference evidence="2" key="1">
    <citation type="journal article" date="2021" name="Proc. Natl. Acad. Sci. U.S.A.">
        <title>A Catalog of Tens of Thousands of Viruses from Human Metagenomes Reveals Hidden Associations with Chronic Diseases.</title>
        <authorList>
            <person name="Tisza M.J."/>
            <person name="Buck C.B."/>
        </authorList>
    </citation>
    <scope>NUCLEOTIDE SEQUENCE</scope>
    <source>
        <strain evidence="2">CteLh2</strain>
    </source>
</reference>
<evidence type="ECO:0000313" key="2">
    <source>
        <dbReference type="EMBL" id="DAF89809.1"/>
    </source>
</evidence>
<accession>A0A8S5U5Q3</accession>
<organism evidence="2">
    <name type="scientific">Siphoviridae sp. cteLh2</name>
    <dbReference type="NCBI Taxonomy" id="2825590"/>
    <lineage>
        <taxon>Viruses</taxon>
        <taxon>Duplodnaviria</taxon>
        <taxon>Heunggongvirae</taxon>
        <taxon>Uroviricota</taxon>
        <taxon>Caudoviricetes</taxon>
    </lineage>
</organism>
<dbReference type="EMBL" id="BK016017">
    <property type="protein sequence ID" value="DAF89809.1"/>
    <property type="molecule type" value="Genomic_DNA"/>
</dbReference>
<keyword evidence="1" id="KW-0472">Membrane</keyword>
<protein>
    <submittedName>
        <fullName evidence="2">Uncharacterized protein</fullName>
    </submittedName>
</protein>
<keyword evidence="1" id="KW-1133">Transmembrane helix</keyword>
<proteinExistence type="predicted"/>
<keyword evidence="1" id="KW-0812">Transmembrane</keyword>
<evidence type="ECO:0000256" key="1">
    <source>
        <dbReference type="SAM" id="Phobius"/>
    </source>
</evidence>
<name>A0A8S5U5Q3_9CAUD</name>